<sequence>MENPPGARAVTREHLTGLARAHLPEDVADTWTSLLRPGLRLTHARDGDRVAGHLGGDPILPEDVPWPVWEDRGPLTFIAALDCSALEPAAYAGGVPSGGVLSFFYFDGQIDDGEEIVGPWDPATQAGARVLYVPAAAEASPREAPEGIEPYPRVPLSAHAAVTVPTPTHPVLVASFGGDLEAIKGHPVSARAFRRNLPPSGDIGHRVGGYAAPVQADVEYEVAQVALGGVDWRDPRLQDEAAHWVLLAQFDSDGRANMMWGDAGALYWLIRPEDLAAGRFDRALFTWQCC</sequence>
<evidence type="ECO:0000313" key="1">
    <source>
        <dbReference type="EMBL" id="GIG82103.1"/>
    </source>
</evidence>
<gene>
    <name evidence="1" type="ORF">Pka01_52300</name>
</gene>
<dbReference type="PANTHER" id="PTHR36436:SF6">
    <property type="entry name" value="SLL5081 PROTEIN"/>
    <property type="match status" value="1"/>
</dbReference>
<dbReference type="Proteomes" id="UP000630097">
    <property type="component" value="Unassembled WGS sequence"/>
</dbReference>
<evidence type="ECO:0008006" key="3">
    <source>
        <dbReference type="Google" id="ProtNLM"/>
    </source>
</evidence>
<protein>
    <recommendedName>
        <fullName evidence="3">DUF1963 domain-containing protein</fullName>
    </recommendedName>
</protein>
<dbReference type="SUPFAM" id="SSF103032">
    <property type="entry name" value="Hypothetical protein YwqG"/>
    <property type="match status" value="1"/>
</dbReference>
<evidence type="ECO:0000313" key="2">
    <source>
        <dbReference type="Proteomes" id="UP000630097"/>
    </source>
</evidence>
<accession>A0A8J3PW16</accession>
<keyword evidence="2" id="KW-1185">Reference proteome</keyword>
<reference evidence="1 2" key="1">
    <citation type="submission" date="2021-01" db="EMBL/GenBank/DDBJ databases">
        <title>Whole genome shotgun sequence of Planotetraspora kaengkrachanensis NBRC 104272.</title>
        <authorList>
            <person name="Komaki H."/>
            <person name="Tamura T."/>
        </authorList>
    </citation>
    <scope>NUCLEOTIDE SEQUENCE [LARGE SCALE GENOMIC DNA]</scope>
    <source>
        <strain evidence="1 2">NBRC 104272</strain>
    </source>
</reference>
<dbReference type="Pfam" id="PF09234">
    <property type="entry name" value="DUF1963"/>
    <property type="match status" value="1"/>
</dbReference>
<dbReference type="InterPro" id="IPR035948">
    <property type="entry name" value="YwqG-like_sf"/>
</dbReference>
<name>A0A8J3PW16_9ACTN</name>
<dbReference type="InterPro" id="IPR015315">
    <property type="entry name" value="DUF1963"/>
</dbReference>
<dbReference type="PANTHER" id="PTHR36436">
    <property type="entry name" value="SLL5081 PROTEIN"/>
    <property type="match status" value="1"/>
</dbReference>
<comment type="caution">
    <text evidence="1">The sequence shown here is derived from an EMBL/GenBank/DDBJ whole genome shotgun (WGS) entry which is preliminary data.</text>
</comment>
<dbReference type="AlphaFoldDB" id="A0A8J3PW16"/>
<organism evidence="1 2">
    <name type="scientific">Planotetraspora kaengkrachanensis</name>
    <dbReference type="NCBI Taxonomy" id="575193"/>
    <lineage>
        <taxon>Bacteria</taxon>
        <taxon>Bacillati</taxon>
        <taxon>Actinomycetota</taxon>
        <taxon>Actinomycetes</taxon>
        <taxon>Streptosporangiales</taxon>
        <taxon>Streptosporangiaceae</taxon>
        <taxon>Planotetraspora</taxon>
    </lineage>
</organism>
<dbReference type="EMBL" id="BONV01000026">
    <property type="protein sequence ID" value="GIG82103.1"/>
    <property type="molecule type" value="Genomic_DNA"/>
</dbReference>
<dbReference type="Gene3D" id="2.30.320.10">
    <property type="entry name" value="YwqG-like"/>
    <property type="match status" value="1"/>
</dbReference>
<proteinExistence type="predicted"/>
<dbReference type="RefSeq" id="WP_203885445.1">
    <property type="nucleotide sequence ID" value="NZ_BAABHH010000020.1"/>
</dbReference>